<dbReference type="Proteomes" id="UP000631114">
    <property type="component" value="Unassembled WGS sequence"/>
</dbReference>
<dbReference type="AlphaFoldDB" id="A0A835LX75"/>
<gene>
    <name evidence="2" type="ORF">IFM89_033607</name>
</gene>
<evidence type="ECO:0000313" key="3">
    <source>
        <dbReference type="Proteomes" id="UP000631114"/>
    </source>
</evidence>
<sequence length="206" mass="22552">MSLSWVGKLLENNCHPLKECLGNTSFPHTILHQFRFSLFFLRSWSAEKFISLRVDEMSSHSILRRACSQAYLQYMHFVLKVAAAKPDTHGSGKSRSMDPTDKFCNNCNREGHDESSCFQLHGFPEWWGDRPRGSKGPGRGGGRTGRGGGRAGSGRGRGYGAPYVHPNKTGGSRNFTGKQSNAPQGWRIAKARGSCGCLSNATAANS</sequence>
<organism evidence="2 3">
    <name type="scientific">Coptis chinensis</name>
    <dbReference type="NCBI Taxonomy" id="261450"/>
    <lineage>
        <taxon>Eukaryota</taxon>
        <taxon>Viridiplantae</taxon>
        <taxon>Streptophyta</taxon>
        <taxon>Embryophyta</taxon>
        <taxon>Tracheophyta</taxon>
        <taxon>Spermatophyta</taxon>
        <taxon>Magnoliopsida</taxon>
        <taxon>Ranunculales</taxon>
        <taxon>Ranunculaceae</taxon>
        <taxon>Coptidoideae</taxon>
        <taxon>Coptis</taxon>
    </lineage>
</organism>
<protein>
    <submittedName>
        <fullName evidence="2">Uncharacterized protein</fullName>
    </submittedName>
</protein>
<dbReference type="EMBL" id="JADFTS010000004">
    <property type="protein sequence ID" value="KAF9611603.1"/>
    <property type="molecule type" value="Genomic_DNA"/>
</dbReference>
<keyword evidence="3" id="KW-1185">Reference proteome</keyword>
<evidence type="ECO:0000313" key="2">
    <source>
        <dbReference type="EMBL" id="KAF9611603.1"/>
    </source>
</evidence>
<feature type="compositionally biased region" description="Gly residues" evidence="1">
    <location>
        <begin position="135"/>
        <end position="159"/>
    </location>
</feature>
<feature type="region of interest" description="Disordered" evidence="1">
    <location>
        <begin position="128"/>
        <end position="181"/>
    </location>
</feature>
<feature type="compositionally biased region" description="Polar residues" evidence="1">
    <location>
        <begin position="169"/>
        <end position="181"/>
    </location>
</feature>
<reference evidence="2 3" key="1">
    <citation type="submission" date="2020-10" db="EMBL/GenBank/DDBJ databases">
        <title>The Coptis chinensis genome and diversification of protoberbering-type alkaloids.</title>
        <authorList>
            <person name="Wang B."/>
            <person name="Shu S."/>
            <person name="Song C."/>
            <person name="Liu Y."/>
        </authorList>
    </citation>
    <scope>NUCLEOTIDE SEQUENCE [LARGE SCALE GENOMIC DNA]</scope>
    <source>
        <strain evidence="2">HL-2020</strain>
        <tissue evidence="2">Leaf</tissue>
    </source>
</reference>
<evidence type="ECO:0000256" key="1">
    <source>
        <dbReference type="SAM" id="MobiDB-lite"/>
    </source>
</evidence>
<comment type="caution">
    <text evidence="2">The sequence shown here is derived from an EMBL/GenBank/DDBJ whole genome shotgun (WGS) entry which is preliminary data.</text>
</comment>
<proteinExistence type="predicted"/>
<name>A0A835LX75_9MAGN</name>
<accession>A0A835LX75</accession>
<dbReference type="OrthoDB" id="1681931at2759"/>